<dbReference type="Pfam" id="PF17210">
    <property type="entry name" value="SdrD_B"/>
    <property type="match status" value="3"/>
</dbReference>
<dbReference type="InterPro" id="IPR008979">
    <property type="entry name" value="Galactose-bd-like_sf"/>
</dbReference>
<name>A0A0P7J690_9RHOB</name>
<feature type="domain" description="SD-repeat containing protein B" evidence="6">
    <location>
        <begin position="470"/>
        <end position="560"/>
    </location>
</feature>
<dbReference type="Pfam" id="PF04862">
    <property type="entry name" value="DUF642"/>
    <property type="match status" value="1"/>
</dbReference>
<protein>
    <recommendedName>
        <fullName evidence="9">SD-repeat containing protein B domain-containing protein</fullName>
    </recommendedName>
</protein>
<reference evidence="7 8" key="1">
    <citation type="submission" date="2015-09" db="EMBL/GenBank/DDBJ databases">
        <title>Draft genome sequence of Aliiroseovarius crassostreae CV919-312TSm, the causative agent of Roseovarius Oyster Disease (formerly Juvenile Oyster Disease).</title>
        <authorList>
            <person name="Kessner L."/>
            <person name="Spinard E."/>
            <person name="Nelson D."/>
        </authorList>
    </citation>
    <scope>NUCLEOTIDE SEQUENCE [LARGE SCALE GENOMIC DNA]</scope>
    <source>
        <strain evidence="7 8">CV919-312</strain>
    </source>
</reference>
<dbReference type="EMBL" id="LKBA01000006">
    <property type="protein sequence ID" value="KPN63704.1"/>
    <property type="molecule type" value="Genomic_DNA"/>
</dbReference>
<dbReference type="SUPFAM" id="SSF49478">
    <property type="entry name" value="Cna protein B-type domain"/>
    <property type="match status" value="1"/>
</dbReference>
<comment type="caution">
    <text evidence="7">The sequence shown here is derived from an EMBL/GenBank/DDBJ whole genome shotgun (WGS) entry which is preliminary data.</text>
</comment>
<dbReference type="SUPFAM" id="SSF117074">
    <property type="entry name" value="Hypothetical protein PA1324"/>
    <property type="match status" value="2"/>
</dbReference>
<evidence type="ECO:0008006" key="9">
    <source>
        <dbReference type="Google" id="ProtNLM"/>
    </source>
</evidence>
<feature type="region of interest" description="Disordered" evidence="4">
    <location>
        <begin position="151"/>
        <end position="191"/>
    </location>
</feature>
<evidence type="ECO:0000313" key="7">
    <source>
        <dbReference type="EMBL" id="KPN63704.1"/>
    </source>
</evidence>
<gene>
    <name evidence="7" type="ORF">AKJ29_13885</name>
</gene>
<dbReference type="InterPro" id="IPR051417">
    <property type="entry name" value="SDr/BOS_complex"/>
</dbReference>
<accession>A0A0P7J690</accession>
<proteinExistence type="predicted"/>
<keyword evidence="3" id="KW-0732">Signal</keyword>
<evidence type="ECO:0000259" key="5">
    <source>
        <dbReference type="Pfam" id="PF04862"/>
    </source>
</evidence>
<evidence type="ECO:0000256" key="1">
    <source>
        <dbReference type="ARBA" id="ARBA00004613"/>
    </source>
</evidence>
<dbReference type="InterPro" id="IPR013783">
    <property type="entry name" value="Ig-like_fold"/>
</dbReference>
<organism evidence="7 8">
    <name type="scientific">Aliiroseovarius crassostreae</name>
    <dbReference type="NCBI Taxonomy" id="154981"/>
    <lineage>
        <taxon>Bacteria</taxon>
        <taxon>Pseudomonadati</taxon>
        <taxon>Pseudomonadota</taxon>
        <taxon>Alphaproteobacteria</taxon>
        <taxon>Rhodobacterales</taxon>
        <taxon>Paracoccaceae</taxon>
        <taxon>Aliiroseovarius</taxon>
    </lineage>
</organism>
<dbReference type="SUPFAM" id="SSF49785">
    <property type="entry name" value="Galactose-binding domain-like"/>
    <property type="match status" value="1"/>
</dbReference>
<comment type="subcellular location">
    <subcellularLocation>
        <location evidence="1">Secreted</location>
    </subcellularLocation>
</comment>
<evidence type="ECO:0000259" key="6">
    <source>
        <dbReference type="Pfam" id="PF17210"/>
    </source>
</evidence>
<feature type="region of interest" description="Disordered" evidence="4">
    <location>
        <begin position="730"/>
        <end position="749"/>
    </location>
</feature>
<dbReference type="RefSeq" id="WP_055190309.1">
    <property type="nucleotide sequence ID" value="NZ_FPBS01000027.1"/>
</dbReference>
<evidence type="ECO:0000313" key="8">
    <source>
        <dbReference type="Proteomes" id="UP000050471"/>
    </source>
</evidence>
<dbReference type="GO" id="GO:0005576">
    <property type="term" value="C:extracellular region"/>
    <property type="evidence" value="ECO:0007669"/>
    <property type="project" value="UniProtKB-SubCell"/>
</dbReference>
<feature type="domain" description="SD-repeat containing protein B" evidence="6">
    <location>
        <begin position="578"/>
        <end position="687"/>
    </location>
</feature>
<feature type="compositionally biased region" description="Acidic residues" evidence="4">
    <location>
        <begin position="736"/>
        <end position="749"/>
    </location>
</feature>
<dbReference type="InterPro" id="IPR033764">
    <property type="entry name" value="Sdr_B"/>
</dbReference>
<dbReference type="InterPro" id="IPR006946">
    <property type="entry name" value="DGR2-like_dom"/>
</dbReference>
<evidence type="ECO:0000256" key="3">
    <source>
        <dbReference type="ARBA" id="ARBA00022729"/>
    </source>
</evidence>
<evidence type="ECO:0000256" key="4">
    <source>
        <dbReference type="SAM" id="MobiDB-lite"/>
    </source>
</evidence>
<feature type="region of interest" description="Disordered" evidence="4">
    <location>
        <begin position="696"/>
        <end position="717"/>
    </location>
</feature>
<dbReference type="STRING" id="154981.AKJ29_13885"/>
<dbReference type="PANTHER" id="PTHR23303">
    <property type="entry name" value="CARBOXYPEPTIDASE REGULATORY REGION-CONTAINING"/>
    <property type="match status" value="1"/>
</dbReference>
<dbReference type="AlphaFoldDB" id="A0A0P7J690"/>
<sequence length="749" mass="81897">MPRDYQDYQFTAFRSQSLFGGGSDGIGSQFTVPSGGAVSISVRDDEANLGGDLRWNEHADDLYVSGATIRNESGQSVGNGGKIYGEHYTVVRDSSGQEYRMVRIEQNNSNEVFYSFDKSYGVPDEGTNLTVVRTYNVNKWFGDMSSYHNLTVPDTPDPVTDPDPQPDTGSISGRLFFDEDGDTTQRNEDTGELEQGVAGNVVELRHAYTKELIARTTTDENGNYQFDGVKAGAYNVTFEGEDGHVFVGKSPSGTPDSISADVRGDGAGTRVFVEEGEHVRDWDAGLKIESGSIEGTVFIDDECDGLQISDTYETLGENLIQNGDFEDNSIRGSYSFSRINDWDKSGKVRTDNRDYGLGNERGDAVVRLAHNNEVSQDVQIENEGTYQLTFDALQFRSRNDEIEVRVDGKLIETVRVDDDKTVTIELELTEGRHEISFEGDTGGNRVYGAGLDNVELREVILTGDEDDTKEGVTVALQNLDGTPVLDKDGEPLTTQTDADGNYRFDNVPVGDYQIVGIAPDGTEFTLQDAGDNDEIDSDVNSDGVSGTIEVRHDQTEDVDIGICEVEEEELGSLSGKYFLDKNGDDLDNDGDDNGVPGIRVELFDADGVSLNRFEITDEDGNYRFEDLEAGTYSVQFSNPDDNTTFVAANQGDDDRIDSDVEDLDDGIGRIEGIVVVANEDTPDNDAGVVENDDGGCGLGPDPGPNRGVDHPGKGMDGADLMNMFFIPMENEHEPVEKEEEDETEADFLL</sequence>
<feature type="domain" description="DUF642" evidence="5">
    <location>
        <begin position="318"/>
        <end position="410"/>
    </location>
</feature>
<keyword evidence="2" id="KW-0964">Secreted</keyword>
<dbReference type="Gene3D" id="2.60.120.260">
    <property type="entry name" value="Galactose-binding domain-like"/>
    <property type="match status" value="1"/>
</dbReference>
<dbReference type="Gene3D" id="2.60.40.10">
    <property type="entry name" value="Immunoglobulins"/>
    <property type="match status" value="3"/>
</dbReference>
<feature type="compositionally biased region" description="Pro residues" evidence="4">
    <location>
        <begin position="155"/>
        <end position="165"/>
    </location>
</feature>
<dbReference type="OrthoDB" id="9773411at2"/>
<dbReference type="Proteomes" id="UP000050471">
    <property type="component" value="Unassembled WGS sequence"/>
</dbReference>
<keyword evidence="8" id="KW-1185">Reference proteome</keyword>
<evidence type="ECO:0000256" key="2">
    <source>
        <dbReference type="ARBA" id="ARBA00022525"/>
    </source>
</evidence>
<feature type="domain" description="SD-repeat containing protein B" evidence="6">
    <location>
        <begin position="171"/>
        <end position="286"/>
    </location>
</feature>